<feature type="region of interest" description="Disordered" evidence="1">
    <location>
        <begin position="1"/>
        <end position="58"/>
    </location>
</feature>
<evidence type="ECO:0000256" key="2">
    <source>
        <dbReference type="SAM" id="Phobius"/>
    </source>
</evidence>
<proteinExistence type="predicted"/>
<evidence type="ECO:0000256" key="1">
    <source>
        <dbReference type="SAM" id="MobiDB-lite"/>
    </source>
</evidence>
<feature type="compositionally biased region" description="Basic residues" evidence="1">
    <location>
        <begin position="8"/>
        <end position="18"/>
    </location>
</feature>
<protein>
    <submittedName>
        <fullName evidence="3">Uncharacterized protein</fullName>
    </submittedName>
</protein>
<feature type="compositionally biased region" description="Polar residues" evidence="1">
    <location>
        <begin position="19"/>
        <end position="29"/>
    </location>
</feature>
<gene>
    <name evidence="3" type="ORF">RJT34_08598</name>
</gene>
<dbReference type="EMBL" id="JAYKXN010000002">
    <property type="protein sequence ID" value="KAK7310839.1"/>
    <property type="molecule type" value="Genomic_DNA"/>
</dbReference>
<keyword evidence="2" id="KW-1133">Transmembrane helix</keyword>
<reference evidence="3 4" key="1">
    <citation type="submission" date="2024-01" db="EMBL/GenBank/DDBJ databases">
        <title>The genomes of 5 underutilized Papilionoideae crops provide insights into root nodulation and disease resistance.</title>
        <authorList>
            <person name="Yuan L."/>
        </authorList>
    </citation>
    <scope>NUCLEOTIDE SEQUENCE [LARGE SCALE GENOMIC DNA]</scope>
    <source>
        <strain evidence="3">LY-2023</strain>
        <tissue evidence="3">Leaf</tissue>
    </source>
</reference>
<feature type="transmembrane region" description="Helical" evidence="2">
    <location>
        <begin position="71"/>
        <end position="94"/>
    </location>
</feature>
<evidence type="ECO:0000313" key="4">
    <source>
        <dbReference type="Proteomes" id="UP001359559"/>
    </source>
</evidence>
<comment type="caution">
    <text evidence="3">The sequence shown here is derived from an EMBL/GenBank/DDBJ whole genome shotgun (WGS) entry which is preliminary data.</text>
</comment>
<name>A0AAN9K7X5_CLITE</name>
<feature type="compositionally biased region" description="Polar residues" evidence="1">
    <location>
        <begin position="40"/>
        <end position="52"/>
    </location>
</feature>
<keyword evidence="4" id="KW-1185">Reference proteome</keyword>
<sequence length="113" mass="12825">MNDASHAHDRRRHLHNRRQASIPTPNPVTGTLRRVRSEPTLLSTNRRSSPSSAGRLPSFDPLSLSLSRSTLWPSFSLLISSSPSLSLFLTFSLFRLPLLMHSSSFLKFLFFFK</sequence>
<organism evidence="3 4">
    <name type="scientific">Clitoria ternatea</name>
    <name type="common">Butterfly pea</name>
    <dbReference type="NCBI Taxonomy" id="43366"/>
    <lineage>
        <taxon>Eukaryota</taxon>
        <taxon>Viridiplantae</taxon>
        <taxon>Streptophyta</taxon>
        <taxon>Embryophyta</taxon>
        <taxon>Tracheophyta</taxon>
        <taxon>Spermatophyta</taxon>
        <taxon>Magnoliopsida</taxon>
        <taxon>eudicotyledons</taxon>
        <taxon>Gunneridae</taxon>
        <taxon>Pentapetalae</taxon>
        <taxon>rosids</taxon>
        <taxon>fabids</taxon>
        <taxon>Fabales</taxon>
        <taxon>Fabaceae</taxon>
        <taxon>Papilionoideae</taxon>
        <taxon>50 kb inversion clade</taxon>
        <taxon>NPAAA clade</taxon>
        <taxon>indigoferoid/millettioid clade</taxon>
        <taxon>Phaseoleae</taxon>
        <taxon>Clitoria</taxon>
    </lineage>
</organism>
<dbReference type="Proteomes" id="UP001359559">
    <property type="component" value="Unassembled WGS sequence"/>
</dbReference>
<accession>A0AAN9K7X5</accession>
<dbReference type="AlphaFoldDB" id="A0AAN9K7X5"/>
<keyword evidence="2" id="KW-0472">Membrane</keyword>
<keyword evidence="2" id="KW-0812">Transmembrane</keyword>
<evidence type="ECO:0000313" key="3">
    <source>
        <dbReference type="EMBL" id="KAK7310839.1"/>
    </source>
</evidence>